<evidence type="ECO:0000313" key="1">
    <source>
        <dbReference type="EMBL" id="VDO01856.1"/>
    </source>
</evidence>
<dbReference type="WBParaSite" id="HNAJ_0000600101-mRNA-1">
    <property type="protein sequence ID" value="HNAJ_0000600101-mRNA-1"/>
    <property type="gene ID" value="HNAJ_0000600101"/>
</dbReference>
<evidence type="ECO:0000313" key="2">
    <source>
        <dbReference type="Proteomes" id="UP000278807"/>
    </source>
</evidence>
<dbReference type="AlphaFoldDB" id="A0A0R3TG10"/>
<dbReference type="Proteomes" id="UP000278807">
    <property type="component" value="Unassembled WGS sequence"/>
</dbReference>
<keyword evidence="2" id="KW-1185">Reference proteome</keyword>
<accession>A0A0R3TG10</accession>
<protein>
    <submittedName>
        <fullName evidence="1 3">Uncharacterized protein</fullName>
    </submittedName>
</protein>
<proteinExistence type="predicted"/>
<sequence>MLVRGSLESGGRDIWFGWLVDRHSLEAVSRSGAVWSNTSRPRRALLLNSSRRFKGLCFTFECGIF</sequence>
<gene>
    <name evidence="1" type="ORF">HNAJ_LOCUS5996</name>
</gene>
<reference evidence="1 2" key="2">
    <citation type="submission" date="2018-11" db="EMBL/GenBank/DDBJ databases">
        <authorList>
            <consortium name="Pathogen Informatics"/>
        </authorList>
    </citation>
    <scope>NUCLEOTIDE SEQUENCE [LARGE SCALE GENOMIC DNA]</scope>
</reference>
<organism evidence="3">
    <name type="scientific">Rodentolepis nana</name>
    <name type="common">Dwarf tapeworm</name>
    <name type="synonym">Hymenolepis nana</name>
    <dbReference type="NCBI Taxonomy" id="102285"/>
    <lineage>
        <taxon>Eukaryota</taxon>
        <taxon>Metazoa</taxon>
        <taxon>Spiralia</taxon>
        <taxon>Lophotrochozoa</taxon>
        <taxon>Platyhelminthes</taxon>
        <taxon>Cestoda</taxon>
        <taxon>Eucestoda</taxon>
        <taxon>Cyclophyllidea</taxon>
        <taxon>Hymenolepididae</taxon>
        <taxon>Rodentolepis</taxon>
    </lineage>
</organism>
<evidence type="ECO:0000313" key="3">
    <source>
        <dbReference type="WBParaSite" id="HNAJ_0000600101-mRNA-1"/>
    </source>
</evidence>
<reference evidence="3" key="1">
    <citation type="submission" date="2017-02" db="UniProtKB">
        <authorList>
            <consortium name="WormBaseParasite"/>
        </authorList>
    </citation>
    <scope>IDENTIFICATION</scope>
</reference>
<name>A0A0R3TG10_RODNA</name>
<dbReference type="EMBL" id="UZAE01005837">
    <property type="protein sequence ID" value="VDO01856.1"/>
    <property type="molecule type" value="Genomic_DNA"/>
</dbReference>